<dbReference type="RefSeq" id="WP_184174880.1">
    <property type="nucleotide sequence ID" value="NZ_JACHGF010000004.1"/>
</dbReference>
<gene>
    <name evidence="2" type="ORF">HNQ92_003086</name>
</gene>
<organism evidence="2 3">
    <name type="scientific">Rhabdobacter roseus</name>
    <dbReference type="NCBI Taxonomy" id="1655419"/>
    <lineage>
        <taxon>Bacteria</taxon>
        <taxon>Pseudomonadati</taxon>
        <taxon>Bacteroidota</taxon>
        <taxon>Cytophagia</taxon>
        <taxon>Cytophagales</taxon>
        <taxon>Cytophagaceae</taxon>
        <taxon>Rhabdobacter</taxon>
    </lineage>
</organism>
<proteinExistence type="predicted"/>
<protein>
    <submittedName>
        <fullName evidence="2">Uncharacterized protein</fullName>
    </submittedName>
</protein>
<keyword evidence="3" id="KW-1185">Reference proteome</keyword>
<feature type="transmembrane region" description="Helical" evidence="1">
    <location>
        <begin position="92"/>
        <end position="112"/>
    </location>
</feature>
<dbReference type="AlphaFoldDB" id="A0A840TXL2"/>
<dbReference type="EMBL" id="JACHGF010000004">
    <property type="protein sequence ID" value="MBB5284938.1"/>
    <property type="molecule type" value="Genomic_DNA"/>
</dbReference>
<comment type="caution">
    <text evidence="2">The sequence shown here is derived from an EMBL/GenBank/DDBJ whole genome shotgun (WGS) entry which is preliminary data.</text>
</comment>
<feature type="transmembrane region" description="Helical" evidence="1">
    <location>
        <begin position="57"/>
        <end position="80"/>
    </location>
</feature>
<evidence type="ECO:0000256" key="1">
    <source>
        <dbReference type="SAM" id="Phobius"/>
    </source>
</evidence>
<accession>A0A840TXL2</accession>
<dbReference type="Proteomes" id="UP000557307">
    <property type="component" value="Unassembled WGS sequence"/>
</dbReference>
<keyword evidence="1" id="KW-1133">Transmembrane helix</keyword>
<feature type="transmembrane region" description="Helical" evidence="1">
    <location>
        <begin position="34"/>
        <end position="50"/>
    </location>
</feature>
<name>A0A840TXL2_9BACT</name>
<evidence type="ECO:0000313" key="2">
    <source>
        <dbReference type="EMBL" id="MBB5284938.1"/>
    </source>
</evidence>
<keyword evidence="1" id="KW-0812">Transmembrane</keyword>
<evidence type="ECO:0000313" key="3">
    <source>
        <dbReference type="Proteomes" id="UP000557307"/>
    </source>
</evidence>
<sequence>MNSIFTPSLLRQLPLALLSGVVLTVLNFKSETVHMPFLLNVVFSFGLGWLQPQRGWVLATLQVLTIVLLYLLLLSTEWLVPTRPDIADFTTYLAIFPTLAGSFMGAFLRRAILKG</sequence>
<keyword evidence="1" id="KW-0472">Membrane</keyword>
<reference evidence="2 3" key="1">
    <citation type="submission" date="2020-08" db="EMBL/GenBank/DDBJ databases">
        <title>Genomic Encyclopedia of Type Strains, Phase IV (KMG-IV): sequencing the most valuable type-strain genomes for metagenomic binning, comparative biology and taxonomic classification.</title>
        <authorList>
            <person name="Goeker M."/>
        </authorList>
    </citation>
    <scope>NUCLEOTIDE SEQUENCE [LARGE SCALE GENOMIC DNA]</scope>
    <source>
        <strain evidence="2 3">DSM 105074</strain>
    </source>
</reference>